<dbReference type="RefSeq" id="WP_041602224.1">
    <property type="nucleotide sequence ID" value="NC_014532.2"/>
</dbReference>
<reference evidence="1" key="1">
    <citation type="journal article" date="2010" name="Environ. Microbiol.">
        <title>A blueprint of ectoine metabolism from the genome of the industrial producer Halomonas elongata DSM 2581(T).</title>
        <authorList>
            <person name="Schwibbert K."/>
            <person name="Marin-Sanguino A."/>
            <person name="Bagyan I."/>
            <person name="Heidrich G."/>
            <person name="Lentzen G."/>
            <person name="Seitz H."/>
            <person name="Rampp M."/>
            <person name="Schuster S.C."/>
            <person name="Klenk H.P."/>
            <person name="Pfeiffer F."/>
            <person name="Oesterhelt D."/>
            <person name="Kunte H.J."/>
        </authorList>
    </citation>
    <scope>NUCLEOTIDE SEQUENCE</scope>
    <source>
        <strain evidence="1">Type strain: DSM 2581</strain>
    </source>
</reference>
<keyword evidence="4" id="KW-1185">Reference proteome</keyword>
<evidence type="ECO:0008006" key="5">
    <source>
        <dbReference type="Google" id="ProtNLM"/>
    </source>
</evidence>
<dbReference type="KEGG" id="hel:HELO_4080A"/>
<dbReference type="EMBL" id="FN869568">
    <property type="protein sequence ID" value="SJK83873.1"/>
    <property type="molecule type" value="Genomic_DNA"/>
</dbReference>
<dbReference type="EMBL" id="CP139472">
    <property type="protein sequence ID" value="WPU46552.1"/>
    <property type="molecule type" value="Genomic_DNA"/>
</dbReference>
<dbReference type="Proteomes" id="UP001322512">
    <property type="component" value="Chromosome"/>
</dbReference>
<evidence type="ECO:0000313" key="2">
    <source>
        <dbReference type="EMBL" id="WPU46552.1"/>
    </source>
</evidence>
<evidence type="ECO:0000313" key="1">
    <source>
        <dbReference type="EMBL" id="SJK83873.1"/>
    </source>
</evidence>
<sequence length="75" mass="8268">MQLGIALFNALRSVDVPDDKAMDVVNALEKEMQQHLATKQDLAILEQKLSSTLYRGLLFQTMAIAGLVIAIVKLL</sequence>
<name>A0A1R4A4I7_HALED</name>
<reference evidence="2 4" key="4">
    <citation type="submission" date="2023-11" db="EMBL/GenBank/DDBJ databases">
        <title>MicrobeMod: A computational toolkit for identifying prokaryotic methylation and restriction-modification with nanopore sequencing.</title>
        <authorList>
            <person name="Crits-Christoph A."/>
            <person name="Kang S.C."/>
            <person name="Lee H."/>
            <person name="Ostrov N."/>
        </authorList>
    </citation>
    <scope>NUCLEOTIDE SEQUENCE [LARGE SCALE GENOMIC DNA]</scope>
    <source>
        <strain evidence="2 4">ATCC 33173</strain>
    </source>
</reference>
<gene>
    <name evidence="1" type="ORF">HELO_4080A</name>
    <name evidence="2" type="ORF">SR933_15030</name>
</gene>
<protein>
    <recommendedName>
        <fullName evidence="5">DUF1640 domain-containing protein</fullName>
    </recommendedName>
</protein>
<dbReference type="Proteomes" id="UP000008707">
    <property type="component" value="Chromosome"/>
</dbReference>
<dbReference type="AlphaFoldDB" id="A0A1R4A4I7"/>
<evidence type="ECO:0000313" key="3">
    <source>
        <dbReference type="Proteomes" id="UP000008707"/>
    </source>
</evidence>
<accession>A0A1R4A4I7</accession>
<evidence type="ECO:0000313" key="4">
    <source>
        <dbReference type="Proteomes" id="UP001322512"/>
    </source>
</evidence>
<dbReference type="GeneID" id="91011499"/>
<proteinExistence type="predicted"/>
<organism evidence="1 3">
    <name type="scientific">Halomonas elongata (strain ATCC 33173 / DSM 2581 / NBRC 15536 / NCIMB 2198 / 1H9)</name>
    <dbReference type="NCBI Taxonomy" id="768066"/>
    <lineage>
        <taxon>Bacteria</taxon>
        <taxon>Pseudomonadati</taxon>
        <taxon>Pseudomonadota</taxon>
        <taxon>Gammaproteobacteria</taxon>
        <taxon>Oceanospirillales</taxon>
        <taxon>Halomonadaceae</taxon>
        <taxon>Halomonas</taxon>
    </lineage>
</organism>
<dbReference type="OrthoDB" id="7019386at2"/>
<reference evidence="1" key="2">
    <citation type="submission" date="2010-05" db="EMBL/GenBank/DDBJ databases">
        <title>Revision and reannotation of the Halomonas elongata DSM 2581(T) genome.</title>
        <authorList>
            <person name="Pfeiffer F."/>
            <person name="Bagyan I."/>
            <person name="Alfaro-Espinoza G."/>
            <person name="Zamora-Lagos M.A."/>
            <person name="Habermann B."/>
            <person name="Oesterhelt D."/>
            <person name="Kunte H.J."/>
        </authorList>
    </citation>
    <scope>NUCLEOTIDE SEQUENCE</scope>
    <source>
        <strain evidence="1">Type strain: DSM 2581</strain>
    </source>
</reference>
<reference evidence="3" key="3">
    <citation type="journal article" date="2011" name="Environ. Microbiol.">
        <title>A blueprint of ectoine metabolism from the genome of the industrial producer Halomonas elongata DSM 2581(T).</title>
        <authorList>
            <person name="Schwibbert K."/>
            <person name="Marin-Sanguino A."/>
            <person name="Bagyan I."/>
            <person name="Heidrich G."/>
            <person name="Lentzen G."/>
            <person name="Seitz H."/>
            <person name="Rampp M."/>
            <person name="Schuster S.C."/>
            <person name="Klenk H.P."/>
            <person name="Pfeiffer F."/>
            <person name="Oesterhelt D."/>
            <person name="Kunte H.J."/>
        </authorList>
    </citation>
    <scope>NUCLEOTIDE SEQUENCE [LARGE SCALE GENOMIC DNA]</scope>
    <source>
        <strain evidence="3">ATCC 33173 / DSM 2581 / NBRC 15536 / NCIMB 2198 / 1H9</strain>
    </source>
</reference>